<evidence type="ECO:0000313" key="2">
    <source>
        <dbReference type="EMBL" id="CAD7241938.1"/>
    </source>
</evidence>
<proteinExistence type="predicted"/>
<dbReference type="Gene3D" id="2.20.25.240">
    <property type="match status" value="1"/>
</dbReference>
<accession>A0A7R8X0W6</accession>
<protein>
    <recommendedName>
        <fullName evidence="4">FLYWCH-type domain-containing protein</fullName>
    </recommendedName>
</protein>
<feature type="compositionally biased region" description="Low complexity" evidence="1">
    <location>
        <begin position="235"/>
        <end position="244"/>
    </location>
</feature>
<dbReference type="OrthoDB" id="6622289at2759"/>
<dbReference type="EMBL" id="LR899714">
    <property type="protein sequence ID" value="CAD7241938.1"/>
    <property type="molecule type" value="Genomic_DNA"/>
</dbReference>
<organism evidence="2">
    <name type="scientific">Darwinula stevensoni</name>
    <dbReference type="NCBI Taxonomy" id="69355"/>
    <lineage>
        <taxon>Eukaryota</taxon>
        <taxon>Metazoa</taxon>
        <taxon>Ecdysozoa</taxon>
        <taxon>Arthropoda</taxon>
        <taxon>Crustacea</taxon>
        <taxon>Oligostraca</taxon>
        <taxon>Ostracoda</taxon>
        <taxon>Podocopa</taxon>
        <taxon>Podocopida</taxon>
        <taxon>Darwinulocopina</taxon>
        <taxon>Darwinuloidea</taxon>
        <taxon>Darwinulidae</taxon>
        <taxon>Darwinula</taxon>
    </lineage>
</organism>
<keyword evidence="3" id="KW-1185">Reference proteome</keyword>
<dbReference type="Proteomes" id="UP000677054">
    <property type="component" value="Unassembled WGS sequence"/>
</dbReference>
<dbReference type="AlphaFoldDB" id="A0A7R8X0W6"/>
<feature type="non-terminal residue" evidence="2">
    <location>
        <position position="1"/>
    </location>
</feature>
<feature type="region of interest" description="Disordered" evidence="1">
    <location>
        <begin position="235"/>
        <end position="289"/>
    </location>
</feature>
<evidence type="ECO:0000256" key="1">
    <source>
        <dbReference type="SAM" id="MobiDB-lite"/>
    </source>
</evidence>
<evidence type="ECO:0008006" key="4">
    <source>
        <dbReference type="Google" id="ProtNLM"/>
    </source>
</evidence>
<name>A0A7R8X0W6_9CRUS</name>
<reference evidence="2" key="1">
    <citation type="submission" date="2020-11" db="EMBL/GenBank/DDBJ databases">
        <authorList>
            <person name="Tran Van P."/>
        </authorList>
    </citation>
    <scope>NUCLEOTIDE SEQUENCE</scope>
</reference>
<sequence length="289" mass="31036">MAAYEELEGKRKDTRIIASGGYTYKLTSIRNNISYLACRESYCSATAKLQNGLLIGKRPHTHEPSPQNELELKARSMMRQRASHESTRLRDIYDRVLDENPPGSLVRCAMALPLLPANLVLQGVEDLANRAAPYANLGINRFFAYLDSTWVRGVGAEQLSVQGQPRRTNNVMESYHAGLLRKFGIAHPDPWKFLSQVPEGLLLPPEAVGEPVPALVATIAAPRGPQELPQLGVEQAAAAVQGGPQEPPLPEAEQAAAAAAVQGGPQELPLPEAEEAAAAAAVPPPPVPS</sequence>
<evidence type="ECO:0000313" key="3">
    <source>
        <dbReference type="Proteomes" id="UP000677054"/>
    </source>
</evidence>
<gene>
    <name evidence="2" type="ORF">DSTB1V02_LOCUS1914</name>
</gene>
<dbReference type="EMBL" id="CAJPEV010000197">
    <property type="protein sequence ID" value="CAG0882188.1"/>
    <property type="molecule type" value="Genomic_DNA"/>
</dbReference>
<feature type="compositionally biased region" description="Low complexity" evidence="1">
    <location>
        <begin position="251"/>
        <end position="281"/>
    </location>
</feature>